<dbReference type="Pfam" id="PF00704">
    <property type="entry name" value="Glyco_hydro_18"/>
    <property type="match status" value="1"/>
</dbReference>
<evidence type="ECO:0000259" key="5">
    <source>
        <dbReference type="PROSITE" id="PS51910"/>
    </source>
</evidence>
<dbReference type="GO" id="GO:0006032">
    <property type="term" value="P:chitin catabolic process"/>
    <property type="evidence" value="ECO:0007669"/>
    <property type="project" value="UniProtKB-ARBA"/>
</dbReference>
<evidence type="ECO:0000256" key="3">
    <source>
        <dbReference type="RuleBase" id="RU000489"/>
    </source>
</evidence>
<dbReference type="InterPro" id="IPR029070">
    <property type="entry name" value="Chitinase_insertion_sf"/>
</dbReference>
<dbReference type="AlphaFoldDB" id="A0AAV8YYP6"/>
<dbReference type="GO" id="GO:0005576">
    <property type="term" value="C:extracellular region"/>
    <property type="evidence" value="ECO:0007669"/>
    <property type="project" value="TreeGrafter"/>
</dbReference>
<protein>
    <recommendedName>
        <fullName evidence="5">GH18 domain-containing protein</fullName>
    </recommendedName>
</protein>
<comment type="caution">
    <text evidence="6">The sequence shown here is derived from an EMBL/GenBank/DDBJ whole genome shotgun (WGS) entry which is preliminary data.</text>
</comment>
<dbReference type="SUPFAM" id="SSF54556">
    <property type="entry name" value="Chitinase insertion domain"/>
    <property type="match status" value="1"/>
</dbReference>
<dbReference type="InterPro" id="IPR011583">
    <property type="entry name" value="Chitinase_II/V-like_cat"/>
</dbReference>
<dbReference type="InterPro" id="IPR001223">
    <property type="entry name" value="Glyco_hydro18_cat"/>
</dbReference>
<dbReference type="Gene3D" id="3.10.50.10">
    <property type="match status" value="1"/>
</dbReference>
<dbReference type="EMBL" id="JAPWTK010000031">
    <property type="protein sequence ID" value="KAJ8956240.1"/>
    <property type="molecule type" value="Genomic_DNA"/>
</dbReference>
<keyword evidence="7" id="KW-1185">Reference proteome</keyword>
<evidence type="ECO:0000313" key="7">
    <source>
        <dbReference type="Proteomes" id="UP001162162"/>
    </source>
</evidence>
<evidence type="ECO:0000256" key="4">
    <source>
        <dbReference type="RuleBase" id="RU004453"/>
    </source>
</evidence>
<evidence type="ECO:0000256" key="2">
    <source>
        <dbReference type="ARBA" id="ARBA00023295"/>
    </source>
</evidence>
<feature type="domain" description="GH18" evidence="5">
    <location>
        <begin position="1"/>
        <end position="280"/>
    </location>
</feature>
<comment type="similarity">
    <text evidence="4">Belongs to the glycosyl hydrolase 18 family.</text>
</comment>
<name>A0AAV8YYP6_9CUCU</name>
<dbReference type="InterPro" id="IPR050314">
    <property type="entry name" value="Glycosyl_Hydrlase_18"/>
</dbReference>
<dbReference type="Gene3D" id="3.20.20.80">
    <property type="entry name" value="Glycosidases"/>
    <property type="match status" value="1"/>
</dbReference>
<reference evidence="6" key="1">
    <citation type="journal article" date="2023" name="Insect Mol. Biol.">
        <title>Genome sequencing provides insights into the evolution of gene families encoding plant cell wall-degrading enzymes in longhorned beetles.</title>
        <authorList>
            <person name="Shin N.R."/>
            <person name="Okamura Y."/>
            <person name="Kirsch R."/>
            <person name="Pauchet Y."/>
        </authorList>
    </citation>
    <scope>NUCLEOTIDE SEQUENCE</scope>
    <source>
        <strain evidence="6">AMC_N1</strain>
    </source>
</reference>
<dbReference type="PANTHER" id="PTHR11177">
    <property type="entry name" value="CHITINASE"/>
    <property type="match status" value="1"/>
</dbReference>
<dbReference type="InterPro" id="IPR017853">
    <property type="entry name" value="GH"/>
</dbReference>
<keyword evidence="1 3" id="KW-0378">Hydrolase</keyword>
<dbReference type="SMART" id="SM00636">
    <property type="entry name" value="Glyco_18"/>
    <property type="match status" value="1"/>
</dbReference>
<dbReference type="GO" id="GO:0008061">
    <property type="term" value="F:chitin binding"/>
    <property type="evidence" value="ECO:0007669"/>
    <property type="project" value="InterPro"/>
</dbReference>
<sequence>MVSNHTNRKQFIQSVIGYVKNYKIDGIDLDWEFPNEPPGLDKYQRMHFTQLLAELRKSADRQPAEHSFLVTVAVAATTNIIDNSYDVSYMNQYVDYVNLMAYDYHYYTKFTPFTGINSPLYGTESERFYLATLNINYSANYWNYLGMDRSKIVVGLPIYGHCLLNVRNNGLYAPASGYGKLGTQGFVDYMQLCTFLSANHISPVFEMDTKSPYAKYSEWLSFDDVQSLTYKAEYVRDNKFGGAMVYALNSDDYRGVCKLQGMSNEKFPLVRVVRQILADKRMIND</sequence>
<organism evidence="6 7">
    <name type="scientific">Aromia moschata</name>
    <dbReference type="NCBI Taxonomy" id="1265417"/>
    <lineage>
        <taxon>Eukaryota</taxon>
        <taxon>Metazoa</taxon>
        <taxon>Ecdysozoa</taxon>
        <taxon>Arthropoda</taxon>
        <taxon>Hexapoda</taxon>
        <taxon>Insecta</taxon>
        <taxon>Pterygota</taxon>
        <taxon>Neoptera</taxon>
        <taxon>Endopterygota</taxon>
        <taxon>Coleoptera</taxon>
        <taxon>Polyphaga</taxon>
        <taxon>Cucujiformia</taxon>
        <taxon>Chrysomeloidea</taxon>
        <taxon>Cerambycidae</taxon>
        <taxon>Cerambycinae</taxon>
        <taxon>Callichromatini</taxon>
        <taxon>Aromia</taxon>
    </lineage>
</organism>
<dbReference type="InterPro" id="IPR001579">
    <property type="entry name" value="Glyco_hydro_18_chit_AS"/>
</dbReference>
<keyword evidence="2 3" id="KW-0326">Glycosidase</keyword>
<accession>A0AAV8YYP6</accession>
<gene>
    <name evidence="6" type="ORF">NQ318_014971</name>
</gene>
<dbReference type="GO" id="GO:0005975">
    <property type="term" value="P:carbohydrate metabolic process"/>
    <property type="evidence" value="ECO:0007669"/>
    <property type="project" value="InterPro"/>
</dbReference>
<dbReference type="PROSITE" id="PS51910">
    <property type="entry name" value="GH18_2"/>
    <property type="match status" value="1"/>
</dbReference>
<dbReference type="PROSITE" id="PS01095">
    <property type="entry name" value="GH18_1"/>
    <property type="match status" value="1"/>
</dbReference>
<proteinExistence type="inferred from homology"/>
<dbReference type="GO" id="GO:0004568">
    <property type="term" value="F:chitinase activity"/>
    <property type="evidence" value="ECO:0007669"/>
    <property type="project" value="UniProtKB-ARBA"/>
</dbReference>
<dbReference type="SUPFAM" id="SSF51445">
    <property type="entry name" value="(Trans)glycosidases"/>
    <property type="match status" value="1"/>
</dbReference>
<dbReference type="Proteomes" id="UP001162162">
    <property type="component" value="Unassembled WGS sequence"/>
</dbReference>
<evidence type="ECO:0000256" key="1">
    <source>
        <dbReference type="ARBA" id="ARBA00022801"/>
    </source>
</evidence>
<dbReference type="PANTHER" id="PTHR11177:SF390">
    <property type="entry name" value="CHITINASE 11"/>
    <property type="match status" value="1"/>
</dbReference>
<evidence type="ECO:0000313" key="6">
    <source>
        <dbReference type="EMBL" id="KAJ8956240.1"/>
    </source>
</evidence>